<evidence type="ECO:0000313" key="3">
    <source>
        <dbReference type="EMBL" id="MBI4726223.1"/>
    </source>
</evidence>
<dbReference type="InterPro" id="IPR002201">
    <property type="entry name" value="Glyco_trans_9"/>
</dbReference>
<keyword evidence="1" id="KW-0328">Glycosyltransferase</keyword>
<comment type="caution">
    <text evidence="3">The sequence shown here is derived from an EMBL/GenBank/DDBJ whole genome shotgun (WGS) entry which is preliminary data.</text>
</comment>
<dbReference type="GO" id="GO:0009244">
    <property type="term" value="P:lipopolysaccharide core region biosynthetic process"/>
    <property type="evidence" value="ECO:0007669"/>
    <property type="project" value="TreeGrafter"/>
</dbReference>
<protein>
    <submittedName>
        <fullName evidence="3">Glycosyltransferase family 9 protein</fullName>
    </submittedName>
</protein>
<dbReference type="EMBL" id="JACQXR010000039">
    <property type="protein sequence ID" value="MBI4726223.1"/>
    <property type="molecule type" value="Genomic_DNA"/>
</dbReference>
<evidence type="ECO:0000256" key="2">
    <source>
        <dbReference type="ARBA" id="ARBA00022679"/>
    </source>
</evidence>
<sequence length="370" mass="41814">MDKRIRFASLLGKNKNLLGARKVLIYRLGSLGDTVIALPLFHLIQRVFPSAGIAVLSANVTDSKAISVKSLLDGSGLVHQYINYQVRLRNLKDIYGLRQRIRDYNPDVLIYLTEPRGRFSIYRDTAFFYFCGIKCIIGAPLSADKLNNSFDEANGLYENETERLARCLSVLGDAHLELMENWSLRLSKEEEHKADNLLKQNRAVSKFIVFGLGTKIKSKDWGQSNWQNLIAKLSEKFYDYAVVFIGAKDEYDYCDSVGRFWKNDKINLCGLTKPREAAAIIKKAAVYIGHDSGSMHLAAAQGIPIVAIFSSRAKPGIWFPYWSRQNILFNSIKCQGCLLDNCPKDNKCIKMTTVDKVYLKIEKVLKSTSS</sequence>
<organism evidence="3 4">
    <name type="scientific">candidate division TA06 bacterium</name>
    <dbReference type="NCBI Taxonomy" id="2250710"/>
    <lineage>
        <taxon>Bacteria</taxon>
        <taxon>Bacteria division TA06</taxon>
    </lineage>
</organism>
<dbReference type="SUPFAM" id="SSF53756">
    <property type="entry name" value="UDP-Glycosyltransferase/glycogen phosphorylase"/>
    <property type="match status" value="1"/>
</dbReference>
<dbReference type="CDD" id="cd03789">
    <property type="entry name" value="GT9_LPS_heptosyltransferase"/>
    <property type="match status" value="1"/>
</dbReference>
<reference evidence="3" key="1">
    <citation type="submission" date="2020-07" db="EMBL/GenBank/DDBJ databases">
        <title>Huge and variable diversity of episymbiotic CPR bacteria and DPANN archaea in groundwater ecosystems.</title>
        <authorList>
            <person name="He C.Y."/>
            <person name="Keren R."/>
            <person name="Whittaker M."/>
            <person name="Farag I.F."/>
            <person name="Doudna J."/>
            <person name="Cate J.H.D."/>
            <person name="Banfield J.F."/>
        </authorList>
    </citation>
    <scope>NUCLEOTIDE SEQUENCE</scope>
    <source>
        <strain evidence="3">NC_groundwater_1520_Pr4_B-0.1um_53_5</strain>
    </source>
</reference>
<dbReference type="InterPro" id="IPR051199">
    <property type="entry name" value="LPS_LOS_Heptosyltrfase"/>
</dbReference>
<proteinExistence type="predicted"/>
<evidence type="ECO:0000313" key="4">
    <source>
        <dbReference type="Proteomes" id="UP000736328"/>
    </source>
</evidence>
<gene>
    <name evidence="3" type="ORF">HY768_03190</name>
</gene>
<keyword evidence="2" id="KW-0808">Transferase</keyword>
<dbReference type="GO" id="GO:0005829">
    <property type="term" value="C:cytosol"/>
    <property type="evidence" value="ECO:0007669"/>
    <property type="project" value="TreeGrafter"/>
</dbReference>
<dbReference type="Gene3D" id="3.40.50.2000">
    <property type="entry name" value="Glycogen Phosphorylase B"/>
    <property type="match status" value="2"/>
</dbReference>
<dbReference type="AlphaFoldDB" id="A0A933IA89"/>
<dbReference type="Pfam" id="PF01075">
    <property type="entry name" value="Glyco_transf_9"/>
    <property type="match status" value="1"/>
</dbReference>
<name>A0A933IA89_UNCT6</name>
<dbReference type="PANTHER" id="PTHR30160">
    <property type="entry name" value="TETRAACYLDISACCHARIDE 4'-KINASE-RELATED"/>
    <property type="match status" value="1"/>
</dbReference>
<dbReference type="GO" id="GO:0008713">
    <property type="term" value="F:ADP-heptose-lipopolysaccharide heptosyltransferase activity"/>
    <property type="evidence" value="ECO:0007669"/>
    <property type="project" value="TreeGrafter"/>
</dbReference>
<accession>A0A933IA89</accession>
<evidence type="ECO:0000256" key="1">
    <source>
        <dbReference type="ARBA" id="ARBA00022676"/>
    </source>
</evidence>
<dbReference type="Proteomes" id="UP000736328">
    <property type="component" value="Unassembled WGS sequence"/>
</dbReference>